<keyword evidence="9" id="KW-0325">Glycoprotein</keyword>
<evidence type="ECO:0000313" key="13">
    <source>
        <dbReference type="Proteomes" id="UP000000560"/>
    </source>
</evidence>
<keyword evidence="6 11" id="KW-0256">Endoplasmic reticulum</keyword>
<proteinExistence type="inferred from homology"/>
<evidence type="ECO:0000256" key="8">
    <source>
        <dbReference type="ARBA" id="ARBA00023136"/>
    </source>
</evidence>
<dbReference type="eggNOG" id="ENOG502QVCQ">
    <property type="taxonomic scope" value="Eukaryota"/>
</dbReference>
<keyword evidence="13" id="KW-1185">Reference proteome</keyword>
<dbReference type="GeneID" id="2875589"/>
<evidence type="ECO:0000256" key="7">
    <source>
        <dbReference type="ARBA" id="ARBA00022989"/>
    </source>
</evidence>
<dbReference type="OMA" id="WPYIVCP"/>
<dbReference type="InParanoid" id="Q5BCF9"/>
<comment type="similarity">
    <text evidence="2 11">Belongs to the KAR5 family.</text>
</comment>
<dbReference type="EMBL" id="BN001307">
    <property type="protein sequence ID" value="CBF85530.1"/>
    <property type="molecule type" value="Genomic_DNA"/>
</dbReference>
<comment type="subcellular location">
    <subcellularLocation>
        <location evidence="11">Endoplasmic reticulum membrane</location>
    </subcellularLocation>
    <subcellularLocation>
        <location evidence="11">Nucleus membrane</location>
    </subcellularLocation>
</comment>
<keyword evidence="8" id="KW-0472">Membrane</keyword>
<evidence type="ECO:0000256" key="1">
    <source>
        <dbReference type="ARBA" id="ARBA00003389"/>
    </source>
</evidence>
<keyword evidence="7" id="KW-1133">Transmembrane helix</keyword>
<evidence type="ECO:0000256" key="3">
    <source>
        <dbReference type="ARBA" id="ARBA00022459"/>
    </source>
</evidence>
<dbReference type="GO" id="GO:0000742">
    <property type="term" value="P:karyogamy involved in conjugation with cellular fusion"/>
    <property type="evidence" value="ECO:0000318"/>
    <property type="project" value="GO_Central"/>
</dbReference>
<dbReference type="OrthoDB" id="5311848at2759"/>
<evidence type="ECO:0000256" key="6">
    <source>
        <dbReference type="ARBA" id="ARBA00022824"/>
    </source>
</evidence>
<protein>
    <submittedName>
        <fullName evidence="12">Tht1-like nuclear fusion protein thtA (Eurofung)</fullName>
    </submittedName>
</protein>
<dbReference type="GO" id="GO:0048288">
    <property type="term" value="P:nuclear membrane fusion involved in karyogamy"/>
    <property type="evidence" value="ECO:0000318"/>
    <property type="project" value="GO_Central"/>
</dbReference>
<gene>
    <name evidence="12" type="ORF">ANIA_01771</name>
</gene>
<reference evidence="13" key="1">
    <citation type="journal article" date="2005" name="Nature">
        <title>Sequencing of Aspergillus nidulans and comparative analysis with A. fumigatus and A. oryzae.</title>
        <authorList>
            <person name="Galagan J.E."/>
            <person name="Calvo S.E."/>
            <person name="Cuomo C."/>
            <person name="Ma L.J."/>
            <person name="Wortman J.R."/>
            <person name="Batzoglou S."/>
            <person name="Lee S.I."/>
            <person name="Basturkmen M."/>
            <person name="Spevak C.C."/>
            <person name="Clutterbuck J."/>
            <person name="Kapitonov V."/>
            <person name="Jurka J."/>
            <person name="Scazzocchio C."/>
            <person name="Farman M."/>
            <person name="Butler J."/>
            <person name="Purcell S."/>
            <person name="Harris S."/>
            <person name="Braus G.H."/>
            <person name="Draht O."/>
            <person name="Busch S."/>
            <person name="D'Enfert C."/>
            <person name="Bouchier C."/>
            <person name="Goldman G.H."/>
            <person name="Bell-Pedersen D."/>
            <person name="Griffiths-Jones S."/>
            <person name="Doonan J.H."/>
            <person name="Yu J."/>
            <person name="Vienken K."/>
            <person name="Pain A."/>
            <person name="Freitag M."/>
            <person name="Selker E.U."/>
            <person name="Archer D.B."/>
            <person name="Penalva M.A."/>
            <person name="Oakley B.R."/>
            <person name="Momany M."/>
            <person name="Tanaka T."/>
            <person name="Kumagai T."/>
            <person name="Asai K."/>
            <person name="Machida M."/>
            <person name="Nierman W.C."/>
            <person name="Denning D.W."/>
            <person name="Caddick M."/>
            <person name="Hynes M."/>
            <person name="Paoletti M."/>
            <person name="Fischer R."/>
            <person name="Miller B."/>
            <person name="Dyer P."/>
            <person name="Sachs M.S."/>
            <person name="Osmani S.A."/>
            <person name="Birren B.W."/>
        </authorList>
    </citation>
    <scope>NUCLEOTIDE SEQUENCE [LARGE SCALE GENOMIC DNA]</scope>
    <source>
        <strain evidence="13">FGSC A4 / ATCC 38163 / CBS 112.46 / NRRL 194 / M139</strain>
    </source>
</reference>
<dbReference type="GO" id="GO:0031965">
    <property type="term" value="C:nuclear membrane"/>
    <property type="evidence" value="ECO:0007669"/>
    <property type="project" value="UniProtKB-SubCell"/>
</dbReference>
<evidence type="ECO:0000256" key="5">
    <source>
        <dbReference type="ARBA" id="ARBA00022729"/>
    </source>
</evidence>
<keyword evidence="5 11" id="KW-0732">Signal</keyword>
<dbReference type="InterPro" id="IPR007292">
    <property type="entry name" value="Nuclear_fusion_Kar5"/>
</dbReference>
<evidence type="ECO:0000256" key="4">
    <source>
        <dbReference type="ARBA" id="ARBA00022692"/>
    </source>
</evidence>
<keyword evidence="4" id="KW-0812">Transmembrane</keyword>
<keyword evidence="3 11" id="KW-0415">Karyogamy</keyword>
<dbReference type="PANTHER" id="PTHR28012:SF1">
    <property type="entry name" value="NUCLEAR FUSION PROTEIN KAR5"/>
    <property type="match status" value="1"/>
</dbReference>
<evidence type="ECO:0000313" key="12">
    <source>
        <dbReference type="EMBL" id="CBF85530.1"/>
    </source>
</evidence>
<dbReference type="PANTHER" id="PTHR28012">
    <property type="entry name" value="NUCLEAR FUSION PROTEIN KAR5"/>
    <property type="match status" value="1"/>
</dbReference>
<reference evidence="13" key="2">
    <citation type="journal article" date="2009" name="Fungal Genet. Biol.">
        <title>The 2008 update of the Aspergillus nidulans genome annotation: a community effort.</title>
        <authorList>
            <person name="Wortman J.R."/>
            <person name="Gilsenan J.M."/>
            <person name="Joardar V."/>
            <person name="Deegan J."/>
            <person name="Clutterbuck J."/>
            <person name="Andersen M.R."/>
            <person name="Archer D."/>
            <person name="Bencina M."/>
            <person name="Braus G."/>
            <person name="Coutinho P."/>
            <person name="von Dohren H."/>
            <person name="Doonan J."/>
            <person name="Driessen A.J."/>
            <person name="Durek P."/>
            <person name="Espeso E."/>
            <person name="Fekete E."/>
            <person name="Flipphi M."/>
            <person name="Estrada C.G."/>
            <person name="Geysens S."/>
            <person name="Goldman G."/>
            <person name="de Groot P.W."/>
            <person name="Hansen K."/>
            <person name="Harris S.D."/>
            <person name="Heinekamp T."/>
            <person name="Helmstaedt K."/>
            <person name="Henrissat B."/>
            <person name="Hofmann G."/>
            <person name="Homan T."/>
            <person name="Horio T."/>
            <person name="Horiuchi H."/>
            <person name="James S."/>
            <person name="Jones M."/>
            <person name="Karaffa L."/>
            <person name="Karanyi Z."/>
            <person name="Kato M."/>
            <person name="Keller N."/>
            <person name="Kelly D.E."/>
            <person name="Kiel J.A."/>
            <person name="Kim J.M."/>
            <person name="van der Klei I.J."/>
            <person name="Klis F.M."/>
            <person name="Kovalchuk A."/>
            <person name="Krasevec N."/>
            <person name="Kubicek C.P."/>
            <person name="Liu B."/>
            <person name="Maccabe A."/>
            <person name="Meyer V."/>
            <person name="Mirabito P."/>
            <person name="Miskei M."/>
            <person name="Mos M."/>
            <person name="Mullins J."/>
            <person name="Nelson D.R."/>
            <person name="Nielsen J."/>
            <person name="Oakley B.R."/>
            <person name="Osmani S.A."/>
            <person name="Pakula T."/>
            <person name="Paszewski A."/>
            <person name="Paulsen I."/>
            <person name="Pilsyk S."/>
            <person name="Pocsi I."/>
            <person name="Punt P.J."/>
            <person name="Ram A.F."/>
            <person name="Ren Q."/>
            <person name="Robellet X."/>
            <person name="Robson G."/>
            <person name="Seiboth B."/>
            <person name="van Solingen P."/>
            <person name="Specht T."/>
            <person name="Sun J."/>
            <person name="Taheri-Talesh N."/>
            <person name="Takeshita N."/>
            <person name="Ussery D."/>
            <person name="vanKuyk P.A."/>
            <person name="Visser H."/>
            <person name="van de Vondervoort P.J."/>
            <person name="de Vries R.P."/>
            <person name="Walton J."/>
            <person name="Xiang X."/>
            <person name="Xiong Y."/>
            <person name="Zeng A.P."/>
            <person name="Brandt B.W."/>
            <person name="Cornell M.J."/>
            <person name="van den Hondel C.A."/>
            <person name="Visser J."/>
            <person name="Oliver S.G."/>
            <person name="Turner G."/>
        </authorList>
    </citation>
    <scope>GENOME REANNOTATION</scope>
    <source>
        <strain evidence="13">FGSC A4 / ATCC 38163 / CBS 112.46 / NRRL 194 / M139</strain>
    </source>
</reference>
<sequence>MALVISRADVTLEALQLLETLNSSSSCNKLAATKLVSSCKSIGRNAESTGGSDTYLTLERVRSLYAARLAICELREAGIPTPSACRSVDHFQPPRRGLWGRHPRNSFVTDIDNMPKSDFEPCIRVLESRPQWWTSYSNSKQNAVIICQASRIEIDKEDILETYNSILHSSAKLSDGLHEALRTAAEESTRSRAFLQSTELLRKEMLREMQESTSTLLERMFHNLETRLGLLTEVISSTLHRFRLGLSSLEGVSQSLAIPVRNAEKHNELALSLQSKLKSITKDDITELRQGVENIDSSLEWLYARIVRIYEEEASVSERLRGIESSLAEFQQRADNLDKVQQRQYEIAVAQAQAQQVLEENMRISKGILDQTMSTAANLQAMIGETADTAEAIRHYIPTLPPIKCTDLIYCAFDFLKFQRPCEWLAFSMCHHKRYRARPVRDAKASTGLRIGRVICHPLTGFVTIRARQLQGQAYSLSNLAFPHASSMHRTIACAMRSTAVRYIFG</sequence>
<dbReference type="Proteomes" id="UP000000560">
    <property type="component" value="Chromosome VII"/>
</dbReference>
<keyword evidence="10 11" id="KW-0539">Nucleus</keyword>
<dbReference type="KEGG" id="ani:ANIA_01771"/>
<evidence type="ECO:0000256" key="11">
    <source>
        <dbReference type="RuleBase" id="RU368082"/>
    </source>
</evidence>
<organism evidence="12 13">
    <name type="scientific">Emericella nidulans (strain FGSC A4 / ATCC 38163 / CBS 112.46 / NRRL 194 / M139)</name>
    <name type="common">Aspergillus nidulans</name>
    <dbReference type="NCBI Taxonomy" id="227321"/>
    <lineage>
        <taxon>Eukaryota</taxon>
        <taxon>Fungi</taxon>
        <taxon>Dikarya</taxon>
        <taxon>Ascomycota</taxon>
        <taxon>Pezizomycotina</taxon>
        <taxon>Eurotiomycetes</taxon>
        <taxon>Eurotiomycetidae</taxon>
        <taxon>Eurotiales</taxon>
        <taxon>Aspergillaceae</taxon>
        <taxon>Aspergillus</taxon>
        <taxon>Aspergillus subgen. Nidulantes</taxon>
    </lineage>
</organism>
<dbReference type="RefSeq" id="XP_659375.1">
    <property type="nucleotide sequence ID" value="XM_654283.1"/>
</dbReference>
<name>Q5BCF9_EMENI</name>
<dbReference type="HOGENOM" id="CLU_538643_0_0_1"/>
<accession>Q5BCF9</accession>
<dbReference type="AlphaFoldDB" id="Q5BCF9"/>
<comment type="function">
    <text evidence="1 11">Required for nuclear membrane fusion during karyogamy.</text>
</comment>
<dbReference type="GO" id="GO:0005789">
    <property type="term" value="C:endoplasmic reticulum membrane"/>
    <property type="evidence" value="ECO:0000318"/>
    <property type="project" value="GO_Central"/>
</dbReference>
<accession>C8VPC8</accession>
<evidence type="ECO:0000256" key="10">
    <source>
        <dbReference type="ARBA" id="ARBA00023242"/>
    </source>
</evidence>
<evidence type="ECO:0000256" key="9">
    <source>
        <dbReference type="ARBA" id="ARBA00023180"/>
    </source>
</evidence>
<evidence type="ECO:0000256" key="2">
    <source>
        <dbReference type="ARBA" id="ARBA00010473"/>
    </source>
</evidence>
<dbReference type="FunCoup" id="Q5BCF9">
    <property type="interactions" value="19"/>
</dbReference>
<dbReference type="Pfam" id="PF04163">
    <property type="entry name" value="Tht1"/>
    <property type="match status" value="1"/>
</dbReference>
<dbReference type="VEuPathDB" id="FungiDB:AN1771"/>